<dbReference type="InterPro" id="IPR043153">
    <property type="entry name" value="DENN_C"/>
</dbReference>
<evidence type="ECO:0000256" key="1">
    <source>
        <dbReference type="SAM" id="MobiDB-lite"/>
    </source>
</evidence>
<dbReference type="InterPro" id="IPR044926">
    <property type="entry name" value="RGS_subdomain_2"/>
</dbReference>
<feature type="region of interest" description="Disordered" evidence="1">
    <location>
        <begin position="477"/>
        <end position="544"/>
    </location>
</feature>
<feature type="region of interest" description="Disordered" evidence="1">
    <location>
        <begin position="1031"/>
        <end position="1066"/>
    </location>
</feature>
<dbReference type="GO" id="GO:0031410">
    <property type="term" value="C:cytoplasmic vesicle"/>
    <property type="evidence" value="ECO:0007669"/>
    <property type="project" value="TreeGrafter"/>
</dbReference>
<reference evidence="5" key="1">
    <citation type="journal article" date="2010" name="Genome Biol.">
        <title>Genome sequence of the necrotrophic plant pathogen Pythium ultimum reveals original pathogenicity mechanisms and effector repertoire.</title>
        <authorList>
            <person name="Levesque C.A."/>
            <person name="Brouwer H."/>
            <person name="Cano L."/>
            <person name="Hamilton J.P."/>
            <person name="Holt C."/>
            <person name="Huitema E."/>
            <person name="Raffaele S."/>
            <person name="Robideau G.P."/>
            <person name="Thines M."/>
            <person name="Win J."/>
            <person name="Zerillo M.M."/>
            <person name="Beakes G.W."/>
            <person name="Boore J.L."/>
            <person name="Busam D."/>
            <person name="Dumas B."/>
            <person name="Ferriera S."/>
            <person name="Fuerstenberg S.I."/>
            <person name="Gachon C.M."/>
            <person name="Gaulin E."/>
            <person name="Govers F."/>
            <person name="Grenville-Briggs L."/>
            <person name="Horner N."/>
            <person name="Hostetler J."/>
            <person name="Jiang R.H."/>
            <person name="Johnson J."/>
            <person name="Krajaejun T."/>
            <person name="Lin H."/>
            <person name="Meijer H.J."/>
            <person name="Moore B."/>
            <person name="Morris P."/>
            <person name="Phuntmart V."/>
            <person name="Puiu D."/>
            <person name="Shetty J."/>
            <person name="Stajich J.E."/>
            <person name="Tripathy S."/>
            <person name="Wawra S."/>
            <person name="van West P."/>
            <person name="Whitty B.R."/>
            <person name="Coutinho P.M."/>
            <person name="Henrissat B."/>
            <person name="Martin F."/>
            <person name="Thomas P.D."/>
            <person name="Tyler B.M."/>
            <person name="De Vries R.P."/>
            <person name="Kamoun S."/>
            <person name="Yandell M."/>
            <person name="Tisserat N."/>
            <person name="Buell C.R."/>
        </authorList>
    </citation>
    <scope>NUCLEOTIDE SEQUENCE</scope>
    <source>
        <strain evidence="5">DAOM:BR144</strain>
    </source>
</reference>
<reference evidence="5" key="2">
    <citation type="submission" date="2010-04" db="EMBL/GenBank/DDBJ databases">
        <authorList>
            <person name="Buell R."/>
            <person name="Hamilton J."/>
            <person name="Hostetler J."/>
        </authorList>
    </citation>
    <scope>NUCLEOTIDE SEQUENCE [LARGE SCALE GENOMIC DNA]</scope>
    <source>
        <strain evidence="5">DAOM:BR144</strain>
    </source>
</reference>
<protein>
    <recommendedName>
        <fullName evidence="6">UDENN domain-containing protein</fullName>
    </recommendedName>
</protein>
<dbReference type="SMART" id="SM00315">
    <property type="entry name" value="RGS"/>
    <property type="match status" value="2"/>
</dbReference>
<feature type="region of interest" description="Disordered" evidence="1">
    <location>
        <begin position="73"/>
        <end position="121"/>
    </location>
</feature>
<dbReference type="SMART" id="SM00799">
    <property type="entry name" value="DENN"/>
    <property type="match status" value="1"/>
</dbReference>
<dbReference type="AlphaFoldDB" id="K3XC71"/>
<dbReference type="InterPro" id="IPR037516">
    <property type="entry name" value="Tripartite_DENN"/>
</dbReference>
<evidence type="ECO:0008006" key="6">
    <source>
        <dbReference type="Google" id="ProtNLM"/>
    </source>
</evidence>
<keyword evidence="5" id="KW-1185">Reference proteome</keyword>
<dbReference type="PROSITE" id="PS50211">
    <property type="entry name" value="DENN"/>
    <property type="match status" value="1"/>
</dbReference>
<dbReference type="VEuPathDB" id="FungiDB:PYU1_G014789"/>
<dbReference type="HOGENOM" id="CLU_012004_0_0_1"/>
<dbReference type="EMBL" id="ADOS01001592">
    <property type="status" value="NOT_ANNOTATED_CDS"/>
    <property type="molecule type" value="Genomic_DNA"/>
</dbReference>
<feature type="compositionally biased region" description="Acidic residues" evidence="1">
    <location>
        <begin position="482"/>
        <end position="492"/>
    </location>
</feature>
<dbReference type="InterPro" id="IPR001194">
    <property type="entry name" value="cDENN_dom"/>
</dbReference>
<feature type="domain" description="RGS" evidence="2">
    <location>
        <begin position="315"/>
        <end position="443"/>
    </location>
</feature>
<dbReference type="OMA" id="NYELFWR"/>
<dbReference type="Proteomes" id="UP000019132">
    <property type="component" value="Unassembled WGS sequence"/>
</dbReference>
<dbReference type="InParanoid" id="K3XC71"/>
<evidence type="ECO:0000259" key="3">
    <source>
        <dbReference type="PROSITE" id="PS50211"/>
    </source>
</evidence>
<sequence length="1066" mass="119448">MRAISFGNNVSLDAWLFGEEKPSEPSPPQSRPARKGTAAPKPVIVPVVKQVGANAGVLGNGVVRANSLPINRAAQQQRSKKASFLSPGRPSPAVGPSQTSKGSSNVNANSKGAQNSDLPSYPFPVSSKLRKLFRPNRLQWSKHRPAAMSDEKRQQQLLGISAGSFQRLQGHVPFTLKEIVKDPKKLPYLLQWLSTDDLTEVANTKYHQVLLFLLEIEQLHLVPEEKRHEQALKIWNKYIDNTSEFQISTTLELTVELEQLVRNNINNNSTAQDGFFPIQKLAYMRLTREEMPRFLKSSEYLQMLIDTENDTESVPMERILEQPRAAHYFLLFLMQSRQHFELYFWLHVEYVLKPLLDSENYALFWKLSRVLLQKAQNDSQAITLMTKNDLMQAVETKKFDEKLQPPQPVAKVLFNKAQQEIFVMLRSSWFDRFMKSNLYKVALKDSLIHLEREESKEDSPPKLLSRSFTALEYATRLQTTTEEGDEESDDADGANFSKDGMSSTDETADTKSSLASDSKGGHESDSDGSDSSHQSSDDSDDSEFGTKMILNLESIIRLTNLPDGLQVHYRPHYEAQNSNLLDGSEDMDVAVDMVLTFATFVEKHEGSEAAGTLMVMPVPNPLKSAATGQDAADEDDIRNRVKAFLVPDGHILIKQTPNEPRPDDILFPFQQSGRNGFLFGSVYLTYEPVVIGTDNEKMYVAKGICVLSSLPLVRTLRNLVENHVVAAADTSDIFNHDRLTALFRANVKANSPKSVLSNTLATHASKLARRYSSVLNLPLSILDSRVDVSVKPLFDQFGSALALQIIGSALLECSVVLVSSQYTLLTECAEAIRVLLRPFSWCHVYAPVLPKPLLSYLQCPTPILVGVHSDYASRDDLPTSGFYLVADMDRHTVEYVGEQRVSWRNLGLRDDRTDSIFLPRAFETAKRELDRVLAPKRYHYDRIGENSVSSSSTSEADFAGDQIRLICLELFSGLLEGHTNACLVVGDTKESVVIFDETQFLSTRDPVDEMFYQALMRTQCFSEIISAHSIDRDTRDPSEDDGLLHGRAVGKGNAHEDEDEDEEGVI</sequence>
<dbReference type="PANTHER" id="PTHR12296">
    <property type="entry name" value="DENN DOMAIN-CONTAINING PROTEIN 4"/>
    <property type="match status" value="1"/>
</dbReference>
<dbReference type="PROSITE" id="PS50132">
    <property type="entry name" value="RGS"/>
    <property type="match status" value="2"/>
</dbReference>
<feature type="compositionally biased region" description="Polar residues" evidence="1">
    <location>
        <begin position="500"/>
        <end position="515"/>
    </location>
</feature>
<dbReference type="GO" id="GO:0032483">
    <property type="term" value="P:regulation of Rab protein signal transduction"/>
    <property type="evidence" value="ECO:0007669"/>
    <property type="project" value="TreeGrafter"/>
</dbReference>
<proteinExistence type="predicted"/>
<feature type="domain" description="UDENN" evidence="3">
    <location>
        <begin position="599"/>
        <end position="1035"/>
    </location>
</feature>
<dbReference type="Pfam" id="PF00615">
    <property type="entry name" value="RGS"/>
    <property type="match status" value="2"/>
</dbReference>
<dbReference type="STRING" id="431595.K3XC71"/>
<dbReference type="SUPFAM" id="SSF48097">
    <property type="entry name" value="Regulator of G-protein signaling, RGS"/>
    <property type="match status" value="2"/>
</dbReference>
<dbReference type="InterPro" id="IPR051696">
    <property type="entry name" value="DENN_Domain_GEFs"/>
</dbReference>
<evidence type="ECO:0000313" key="4">
    <source>
        <dbReference type="EnsemblProtists" id="PYU1_T014820"/>
    </source>
</evidence>
<feature type="compositionally biased region" description="Acidic residues" evidence="1">
    <location>
        <begin position="1056"/>
        <end position="1066"/>
    </location>
</feature>
<dbReference type="eggNOG" id="KOG2080">
    <property type="taxonomic scope" value="Eukaryota"/>
</dbReference>
<dbReference type="Pfam" id="PF02141">
    <property type="entry name" value="DENN"/>
    <property type="match status" value="1"/>
</dbReference>
<feature type="domain" description="RGS" evidence="2">
    <location>
        <begin position="175"/>
        <end position="304"/>
    </location>
</feature>
<evidence type="ECO:0000313" key="5">
    <source>
        <dbReference type="Proteomes" id="UP000019132"/>
    </source>
</evidence>
<reference evidence="4" key="3">
    <citation type="submission" date="2015-02" db="UniProtKB">
        <authorList>
            <consortium name="EnsemblProtists"/>
        </authorList>
    </citation>
    <scope>IDENTIFICATION</scope>
    <source>
        <strain evidence="4">DAOM BR144</strain>
    </source>
</reference>
<dbReference type="EnsemblProtists" id="PYU1_T014820">
    <property type="protein sequence ID" value="PYU1_T014820"/>
    <property type="gene ID" value="PYU1_G014789"/>
</dbReference>
<evidence type="ECO:0000259" key="2">
    <source>
        <dbReference type="PROSITE" id="PS50132"/>
    </source>
</evidence>
<feature type="compositionally biased region" description="Polar residues" evidence="1">
    <location>
        <begin position="96"/>
        <end position="118"/>
    </location>
</feature>
<dbReference type="Gene3D" id="3.40.50.11500">
    <property type="match status" value="1"/>
</dbReference>
<name>K3XC71_GLOUD</name>
<dbReference type="Gene3D" id="1.10.167.10">
    <property type="entry name" value="Regulator of G-protein Signalling 4, domain 2"/>
    <property type="match status" value="2"/>
</dbReference>
<dbReference type="PANTHER" id="PTHR12296:SF21">
    <property type="entry name" value="DENN DOMAIN-CONTAINING PROTEIN 3"/>
    <property type="match status" value="1"/>
</dbReference>
<organism evidence="4 5">
    <name type="scientific">Globisporangium ultimum (strain ATCC 200006 / CBS 805.95 / DAOM BR144)</name>
    <name type="common">Pythium ultimum</name>
    <dbReference type="NCBI Taxonomy" id="431595"/>
    <lineage>
        <taxon>Eukaryota</taxon>
        <taxon>Sar</taxon>
        <taxon>Stramenopiles</taxon>
        <taxon>Oomycota</taxon>
        <taxon>Peronosporomycetes</taxon>
        <taxon>Pythiales</taxon>
        <taxon>Pythiaceae</taxon>
        <taxon>Globisporangium</taxon>
    </lineage>
</organism>
<dbReference type="SMART" id="SM00801">
    <property type="entry name" value="dDENN"/>
    <property type="match status" value="1"/>
</dbReference>
<dbReference type="InterPro" id="IPR016137">
    <property type="entry name" value="RGS"/>
</dbReference>
<dbReference type="InterPro" id="IPR036305">
    <property type="entry name" value="RGS_sf"/>
</dbReference>
<feature type="region of interest" description="Disordered" evidence="1">
    <location>
        <begin position="17"/>
        <end position="42"/>
    </location>
</feature>
<accession>K3XC71</accession>
<dbReference type="InterPro" id="IPR005112">
    <property type="entry name" value="dDENN_dom"/>
</dbReference>